<feature type="non-terminal residue" evidence="1">
    <location>
        <position position="1"/>
    </location>
</feature>
<accession>A0ABX4FQS2</accession>
<evidence type="ECO:0000313" key="1">
    <source>
        <dbReference type="EMBL" id="OZS41319.1"/>
    </source>
</evidence>
<dbReference type="EMBL" id="NOIF01000421">
    <property type="protein sequence ID" value="OZS41319.1"/>
    <property type="molecule type" value="Genomic_DNA"/>
</dbReference>
<proteinExistence type="predicted"/>
<protein>
    <recommendedName>
        <fullName evidence="3">MarR family transcriptional regulator</fullName>
    </recommendedName>
</protein>
<dbReference type="RefSeq" id="WP_094959029.1">
    <property type="nucleotide sequence ID" value="NZ_NOIF01000421.1"/>
</dbReference>
<evidence type="ECO:0000313" key="2">
    <source>
        <dbReference type="Proteomes" id="UP000215999"/>
    </source>
</evidence>
<evidence type="ECO:0008006" key="3">
    <source>
        <dbReference type="Google" id="ProtNLM"/>
    </source>
</evidence>
<reference evidence="1 2" key="1">
    <citation type="journal article" date="2016" name="Antonie Van Leeuwenhoek">
        <title>Photobacterium sanguinicancri sp. nov. isolated from marine animals.</title>
        <authorList>
            <person name="Gomez-Gil B."/>
            <person name="Roque A."/>
            <person name="Rotllant G."/>
            <person name="Romalde J.L."/>
            <person name="Doce A."/>
            <person name="Eggermont M."/>
            <person name="Defoirdt T."/>
        </authorList>
    </citation>
    <scope>NUCLEOTIDE SEQUENCE [LARGE SCALE GENOMIC DNA]</scope>
    <source>
        <strain evidence="1 2">CAIM 1827</strain>
    </source>
</reference>
<keyword evidence="2" id="KW-1185">Reference proteome</keyword>
<comment type="caution">
    <text evidence="1">The sequence shown here is derived from an EMBL/GenBank/DDBJ whole genome shotgun (WGS) entry which is preliminary data.</text>
</comment>
<name>A0ABX4FQS2_9GAMM</name>
<gene>
    <name evidence="1" type="ORF">ASV53_24400</name>
</gene>
<organism evidence="1 2">
    <name type="scientific">Photobacterium sanguinicancri</name>
    <dbReference type="NCBI Taxonomy" id="875932"/>
    <lineage>
        <taxon>Bacteria</taxon>
        <taxon>Pseudomonadati</taxon>
        <taxon>Pseudomonadota</taxon>
        <taxon>Gammaproteobacteria</taxon>
        <taxon>Vibrionales</taxon>
        <taxon>Vibrionaceae</taxon>
        <taxon>Photobacterium</taxon>
    </lineage>
</organism>
<sequence length="145" mass="16329">DIGDVDLKPPVHLSNDALFQLPFISLCILMISKGRVKPRTQQIGNIVGSCIEGSIPGYKSAKYNLSWSANLRMRTAKALSFLEQANLVEVDRRTNKILSTALGNKVIKKAVNEYSSLALSLKMIEREYRNLTTEWKLEQDIYEAN</sequence>
<dbReference type="Proteomes" id="UP000215999">
    <property type="component" value="Unassembled WGS sequence"/>
</dbReference>